<evidence type="ECO:0000256" key="4">
    <source>
        <dbReference type="RuleBase" id="RU361169"/>
    </source>
</evidence>
<dbReference type="Pfam" id="PF00295">
    <property type="entry name" value="Glyco_hydro_28"/>
    <property type="match status" value="1"/>
</dbReference>
<dbReference type="InterPro" id="IPR000743">
    <property type="entry name" value="Glyco_hydro_28"/>
</dbReference>
<dbReference type="InterPro" id="IPR006626">
    <property type="entry name" value="PbH1"/>
</dbReference>
<dbReference type="Gene3D" id="2.160.20.10">
    <property type="entry name" value="Single-stranded right-handed beta-helix, Pectin lyase-like"/>
    <property type="match status" value="1"/>
</dbReference>
<dbReference type="SUPFAM" id="SSF51126">
    <property type="entry name" value="Pectin lyase-like"/>
    <property type="match status" value="1"/>
</dbReference>
<feature type="chain" id="PRO_5004162758" evidence="5">
    <location>
        <begin position="21"/>
        <end position="523"/>
    </location>
</feature>
<keyword evidence="5" id="KW-0732">Signal</keyword>
<dbReference type="EMBL" id="CP000473">
    <property type="protein sequence ID" value="ABJ85806.1"/>
    <property type="molecule type" value="Genomic_DNA"/>
</dbReference>
<feature type="signal peptide" evidence="5">
    <location>
        <begin position="1"/>
        <end position="20"/>
    </location>
</feature>
<keyword evidence="2 4" id="KW-0378">Hydrolase</keyword>
<evidence type="ECO:0000256" key="2">
    <source>
        <dbReference type="ARBA" id="ARBA00022801"/>
    </source>
</evidence>
<dbReference type="PANTHER" id="PTHR31339">
    <property type="entry name" value="PECTIN LYASE-RELATED"/>
    <property type="match status" value="1"/>
</dbReference>
<organism evidence="7">
    <name type="scientific">Solibacter usitatus (strain Ellin6076)</name>
    <dbReference type="NCBI Taxonomy" id="234267"/>
    <lineage>
        <taxon>Bacteria</taxon>
        <taxon>Pseudomonadati</taxon>
        <taxon>Acidobacteriota</taxon>
        <taxon>Terriglobia</taxon>
        <taxon>Bryobacterales</taxon>
        <taxon>Solibacteraceae</taxon>
        <taxon>Candidatus Solibacter</taxon>
    </lineage>
</organism>
<dbReference type="InterPro" id="IPR024535">
    <property type="entry name" value="RHGA/B-epi-like_pectate_lyase"/>
</dbReference>
<dbReference type="Pfam" id="PF12708">
    <property type="entry name" value="Pect-lyase_RHGA_epim"/>
    <property type="match status" value="1"/>
</dbReference>
<dbReference type="PANTHER" id="PTHR31339:SF9">
    <property type="entry name" value="PLASMIN AND FIBRONECTIN-BINDING PROTEIN A"/>
    <property type="match status" value="1"/>
</dbReference>
<evidence type="ECO:0000256" key="1">
    <source>
        <dbReference type="ARBA" id="ARBA00008834"/>
    </source>
</evidence>
<reference evidence="7" key="1">
    <citation type="submission" date="2006-10" db="EMBL/GenBank/DDBJ databases">
        <title>Complete sequence of Solibacter usitatus Ellin6076.</title>
        <authorList>
            <consortium name="US DOE Joint Genome Institute"/>
            <person name="Copeland A."/>
            <person name="Lucas S."/>
            <person name="Lapidus A."/>
            <person name="Barry K."/>
            <person name="Detter J.C."/>
            <person name="Glavina del Rio T."/>
            <person name="Hammon N."/>
            <person name="Israni S."/>
            <person name="Dalin E."/>
            <person name="Tice H."/>
            <person name="Pitluck S."/>
            <person name="Thompson L.S."/>
            <person name="Brettin T."/>
            <person name="Bruce D."/>
            <person name="Han C."/>
            <person name="Tapia R."/>
            <person name="Gilna P."/>
            <person name="Schmutz J."/>
            <person name="Larimer F."/>
            <person name="Land M."/>
            <person name="Hauser L."/>
            <person name="Kyrpides N."/>
            <person name="Mikhailova N."/>
            <person name="Janssen P.H."/>
            <person name="Kuske C.R."/>
            <person name="Richardson P."/>
        </authorList>
    </citation>
    <scope>NUCLEOTIDE SEQUENCE</scope>
    <source>
        <strain evidence="7">Ellin6076</strain>
    </source>
</reference>
<dbReference type="GO" id="GO:0005975">
    <property type="term" value="P:carbohydrate metabolic process"/>
    <property type="evidence" value="ECO:0007669"/>
    <property type="project" value="InterPro"/>
</dbReference>
<dbReference type="SMART" id="SM00710">
    <property type="entry name" value="PbH1"/>
    <property type="match status" value="5"/>
</dbReference>
<accession>Q01X09</accession>
<dbReference type="InParanoid" id="Q01X09"/>
<name>Q01X09_SOLUE</name>
<dbReference type="eggNOG" id="COG5434">
    <property type="taxonomic scope" value="Bacteria"/>
</dbReference>
<dbReference type="AlphaFoldDB" id="Q01X09"/>
<proteinExistence type="inferred from homology"/>
<evidence type="ECO:0000256" key="3">
    <source>
        <dbReference type="ARBA" id="ARBA00023295"/>
    </source>
</evidence>
<evidence type="ECO:0000256" key="5">
    <source>
        <dbReference type="SAM" id="SignalP"/>
    </source>
</evidence>
<feature type="domain" description="Rhamnogalacturonase A/B/Epimerase-like pectate lyase" evidence="6">
    <location>
        <begin position="23"/>
        <end position="77"/>
    </location>
</feature>
<dbReference type="InterPro" id="IPR051801">
    <property type="entry name" value="GH28_Enzymes"/>
</dbReference>
<sequence length="523" mass="56190" precursor="true">MNRIAIVCLSIIAAALCLNAAVVDITTFGAKGDGKTQNRDAINKAIETAAAAGGGTVEFPAGTWLTGSLRLRSNVTLHLDRGAVIEASSDASSYDAPEPNQWDKFQDFGHSHFHNSLIWGEGLENIAITGGGRISGKALARERGAAGDKAIALKLCHNVTLRDFSISTGGHFGILATGIDNLTIDNIMIDTNRDGIDIDSCRNVRISNSSINAPNDDAITLKGSHALGEPRVSENITITNSLVSGFEIGSLLDGTYKRTVQRAPDRDGPTGRIKIGTESEGDFRNITISNVVFDTSRGLALESVDGAHIEDVAVSNLTMRNVSNAPIFLRLRSRMRAPEGTPIGSIKRITISNVIAYDADPRYASIIAGVPGHDVEDVKLSGIRLVYRGGLTLDDTAKQPAGLVNSFFFRASGGVPPREPYETPEREKEYPEPSMFGILPAYGFFIRHAAGIQLNDIDVSYIKEDRRPAFVLDSVDGVTLENCKARRTATVPTLVMMNAKAVEARHCAGLPDFRTDSAARKEM</sequence>
<dbReference type="STRING" id="234267.Acid_4847"/>
<evidence type="ECO:0000259" key="6">
    <source>
        <dbReference type="Pfam" id="PF12708"/>
    </source>
</evidence>
<evidence type="ECO:0000313" key="7">
    <source>
        <dbReference type="EMBL" id="ABJ85806.1"/>
    </source>
</evidence>
<dbReference type="CAZy" id="GH28">
    <property type="family name" value="Glycoside Hydrolase Family 28"/>
</dbReference>
<gene>
    <name evidence="7" type="ordered locus">Acid_4847</name>
</gene>
<dbReference type="InterPro" id="IPR012334">
    <property type="entry name" value="Pectin_lyas_fold"/>
</dbReference>
<dbReference type="InterPro" id="IPR011050">
    <property type="entry name" value="Pectin_lyase_fold/virulence"/>
</dbReference>
<dbReference type="GO" id="GO:0004650">
    <property type="term" value="F:polygalacturonase activity"/>
    <property type="evidence" value="ECO:0007669"/>
    <property type="project" value="InterPro"/>
</dbReference>
<dbReference type="KEGG" id="sus:Acid_4847"/>
<comment type="similarity">
    <text evidence="1 4">Belongs to the glycosyl hydrolase 28 family.</text>
</comment>
<dbReference type="OrthoDB" id="9795222at2"/>
<keyword evidence="3 4" id="KW-0326">Glycosidase</keyword>
<protein>
    <submittedName>
        <fullName evidence="7">Glycoside hydrolase, family 28</fullName>
    </submittedName>
</protein>
<dbReference type="HOGENOM" id="CLU_016031_8_4_0"/>